<feature type="transmembrane region" description="Helical" evidence="1">
    <location>
        <begin position="278"/>
        <end position="295"/>
    </location>
</feature>
<feature type="transmembrane region" description="Helical" evidence="1">
    <location>
        <begin position="76"/>
        <end position="97"/>
    </location>
</feature>
<feature type="transmembrane region" description="Helical" evidence="1">
    <location>
        <begin position="423"/>
        <end position="447"/>
    </location>
</feature>
<keyword evidence="1" id="KW-0472">Membrane</keyword>
<feature type="transmembrane region" description="Helical" evidence="1">
    <location>
        <begin position="7"/>
        <end position="27"/>
    </location>
</feature>
<dbReference type="RefSeq" id="WP_103239204.1">
    <property type="nucleotide sequence ID" value="NZ_JANJZD010000007.1"/>
</dbReference>
<gene>
    <name evidence="2" type="ORF">AMURIS_01796</name>
</gene>
<reference evidence="2 3" key="1">
    <citation type="submission" date="2018-01" db="EMBL/GenBank/DDBJ databases">
        <authorList>
            <person name="Gaut B.S."/>
            <person name="Morton B.R."/>
            <person name="Clegg M.T."/>
            <person name="Duvall M.R."/>
        </authorList>
    </citation>
    <scope>NUCLEOTIDE SEQUENCE [LARGE SCALE GENOMIC DNA]</scope>
    <source>
        <strain evidence="2">GP69</strain>
    </source>
</reference>
<name>A0A2K4ZF52_9FIRM</name>
<dbReference type="Proteomes" id="UP000236311">
    <property type="component" value="Unassembled WGS sequence"/>
</dbReference>
<feature type="transmembrane region" description="Helical" evidence="1">
    <location>
        <begin position="238"/>
        <end position="266"/>
    </location>
</feature>
<accession>A0A2K4ZF52</accession>
<keyword evidence="1" id="KW-0812">Transmembrane</keyword>
<proteinExistence type="predicted"/>
<dbReference type="AlphaFoldDB" id="A0A2K4ZF52"/>
<evidence type="ECO:0000313" key="3">
    <source>
        <dbReference type="Proteomes" id="UP000236311"/>
    </source>
</evidence>
<feature type="transmembrane region" description="Helical" evidence="1">
    <location>
        <begin position="179"/>
        <end position="198"/>
    </location>
</feature>
<evidence type="ECO:0000256" key="1">
    <source>
        <dbReference type="SAM" id="Phobius"/>
    </source>
</evidence>
<feature type="transmembrane region" description="Helical" evidence="1">
    <location>
        <begin position="47"/>
        <end position="64"/>
    </location>
</feature>
<keyword evidence="1" id="KW-1133">Transmembrane helix</keyword>
<sequence length="523" mass="60250">MIRKNLARWLSLLGIMIFGILTVIFFFSTRRMYTGSESVYREWDNVLIKMLYLGVILAICGLLIRAQKLLTLKRVHIAAVVISVLATIICIILTNGAKSIPDADQWYVYVAAEGLFYKDYTNLQNYIYYMVYPFLLCLSELYAVIARIAGTMSYEVLRYAQAAFVGISVYFSYRIARELFRHVAAECLCLLFTLLFVPMWLYSQFLYGETFGVCMCLISIYFFLLGNRPGRGKTGREILYWSIAVIAFGITYIVRPALLVVFVAMAIIQVCLCIKNKIIFRLFPLGLMLIAGIFGQKLMSVQIGRAVGVDVDNGMPVISLLIAMGMQDNDPNNTGAGSYNGYNYNLFAETGYDQAEAQKLALQDIKRSLYRWYRNPVSMMEHNTEKILNQWTEPAYDAFTLTCKMEEPDKWVDNLYYNGLHNFVYSLLDCFQSLCYFMLTFWFLHLYKEERTAAEKPDPRDYLIGLILIGEVFFSILWEAKSRYIFPYMVIVIPCVAGSFVHFYNWLTGKSAAWMRGKQRETI</sequence>
<feature type="transmembrane region" description="Helical" evidence="1">
    <location>
        <begin position="484"/>
        <end position="507"/>
    </location>
</feature>
<feature type="transmembrane region" description="Helical" evidence="1">
    <location>
        <begin position="459"/>
        <end position="478"/>
    </location>
</feature>
<keyword evidence="3" id="KW-1185">Reference proteome</keyword>
<dbReference type="OrthoDB" id="2658722at2"/>
<protein>
    <submittedName>
        <fullName evidence="2">Uncharacterized protein</fullName>
    </submittedName>
</protein>
<feature type="transmembrane region" description="Helical" evidence="1">
    <location>
        <begin position="126"/>
        <end position="144"/>
    </location>
</feature>
<evidence type="ECO:0000313" key="2">
    <source>
        <dbReference type="EMBL" id="SOY29081.1"/>
    </source>
</evidence>
<organism evidence="2 3">
    <name type="scientific">Acetatifactor muris</name>
    <dbReference type="NCBI Taxonomy" id="879566"/>
    <lineage>
        <taxon>Bacteria</taxon>
        <taxon>Bacillati</taxon>
        <taxon>Bacillota</taxon>
        <taxon>Clostridia</taxon>
        <taxon>Lachnospirales</taxon>
        <taxon>Lachnospiraceae</taxon>
        <taxon>Acetatifactor</taxon>
    </lineage>
</organism>
<feature type="transmembrane region" description="Helical" evidence="1">
    <location>
        <begin position="205"/>
        <end position="226"/>
    </location>
</feature>
<dbReference type="EMBL" id="OFSM01000008">
    <property type="protein sequence ID" value="SOY29081.1"/>
    <property type="molecule type" value="Genomic_DNA"/>
</dbReference>